<feature type="transmembrane region" description="Helical" evidence="2">
    <location>
        <begin position="50"/>
        <end position="69"/>
    </location>
</feature>
<dbReference type="eggNOG" id="ENOG5032UQE">
    <property type="taxonomic scope" value="Bacteria"/>
</dbReference>
<evidence type="ECO:0000256" key="2">
    <source>
        <dbReference type="SAM" id="Phobius"/>
    </source>
</evidence>
<sequence>MIDLPYHDDGIAPSHSATRRFLLQEWPYLLMLALLLIGVGYTGFSNSPIRTYWMVLAPIVGAICVATAWPKAIDRQDRLRLIWTQALHWGAVLVAMELIYLTDAAGMMTAETGALAVLTLLALGTFVAGIHLPAWKITLVGVVLALAVPGIVLLERSAMFVLLIGVAAVAVIVPVWWASTRSRPEPSPAAPIDPAFAPHDPTAPPRDPLADPRL</sequence>
<organism evidence="3">
    <name type="scientific">Rhodopseudomonas palustris (strain BisA53)</name>
    <dbReference type="NCBI Taxonomy" id="316055"/>
    <lineage>
        <taxon>Bacteria</taxon>
        <taxon>Pseudomonadati</taxon>
        <taxon>Pseudomonadota</taxon>
        <taxon>Alphaproteobacteria</taxon>
        <taxon>Hyphomicrobiales</taxon>
        <taxon>Nitrobacteraceae</taxon>
        <taxon>Rhodopseudomonas</taxon>
    </lineage>
</organism>
<evidence type="ECO:0000256" key="1">
    <source>
        <dbReference type="SAM" id="MobiDB-lite"/>
    </source>
</evidence>
<feature type="transmembrane region" description="Helical" evidence="2">
    <location>
        <begin position="26"/>
        <end position="44"/>
    </location>
</feature>
<dbReference type="AlphaFoldDB" id="Q07HT1"/>
<name>Q07HT1_RHOP5</name>
<protein>
    <submittedName>
        <fullName evidence="3">Uncharacterized protein</fullName>
    </submittedName>
</protein>
<keyword evidence="2" id="KW-0812">Transmembrane</keyword>
<keyword evidence="2" id="KW-0472">Membrane</keyword>
<feature type="region of interest" description="Disordered" evidence="1">
    <location>
        <begin position="181"/>
        <end position="214"/>
    </location>
</feature>
<feature type="transmembrane region" description="Helical" evidence="2">
    <location>
        <begin position="81"/>
        <end position="101"/>
    </location>
</feature>
<dbReference type="STRING" id="316055.RPE_4583"/>
<feature type="transmembrane region" description="Helical" evidence="2">
    <location>
        <begin position="160"/>
        <end position="178"/>
    </location>
</feature>
<proteinExistence type="predicted"/>
<dbReference type="EMBL" id="CP000463">
    <property type="protein sequence ID" value="ABJ08503.1"/>
    <property type="molecule type" value="Genomic_DNA"/>
</dbReference>
<dbReference type="KEGG" id="rpe:RPE_4583"/>
<dbReference type="HOGENOM" id="CLU_106277_0_0_5"/>
<feature type="transmembrane region" description="Helical" evidence="2">
    <location>
        <begin position="137"/>
        <end position="154"/>
    </location>
</feature>
<keyword evidence="2" id="KW-1133">Transmembrane helix</keyword>
<evidence type="ECO:0000313" key="3">
    <source>
        <dbReference type="EMBL" id="ABJ08503.1"/>
    </source>
</evidence>
<gene>
    <name evidence="3" type="ordered locus">RPE_4583</name>
</gene>
<feature type="transmembrane region" description="Helical" evidence="2">
    <location>
        <begin position="113"/>
        <end position="130"/>
    </location>
</feature>
<accession>Q07HT1</accession>
<reference evidence="3" key="1">
    <citation type="submission" date="2006-09" db="EMBL/GenBank/DDBJ databases">
        <title>Complete sequence of Rhodopseudomonas palustris BisA53.</title>
        <authorList>
            <consortium name="US DOE Joint Genome Institute"/>
            <person name="Copeland A."/>
            <person name="Lucas S."/>
            <person name="Lapidus A."/>
            <person name="Barry K."/>
            <person name="Detter J.C."/>
            <person name="Glavina del Rio T."/>
            <person name="Hammon N."/>
            <person name="Israni S."/>
            <person name="Dalin E."/>
            <person name="Tice H."/>
            <person name="Pitluck S."/>
            <person name="Chain P."/>
            <person name="Malfatti S."/>
            <person name="Shin M."/>
            <person name="Vergez L."/>
            <person name="Schmutz J."/>
            <person name="Larimer F."/>
            <person name="Land M."/>
            <person name="Hauser L."/>
            <person name="Pelletier D.A."/>
            <person name="Kyrpides N."/>
            <person name="Kim E."/>
            <person name="Harwood C.S."/>
            <person name="Oda Y."/>
            <person name="Richardson P."/>
        </authorList>
    </citation>
    <scope>NUCLEOTIDE SEQUENCE [LARGE SCALE GENOMIC DNA]</scope>
    <source>
        <strain evidence="3">BisA53</strain>
    </source>
</reference>